<feature type="compositionally biased region" description="Basic and acidic residues" evidence="1">
    <location>
        <begin position="163"/>
        <end position="175"/>
    </location>
</feature>
<organism evidence="2 3">
    <name type="scientific">Ignelater luminosus</name>
    <name type="common">Cucubano</name>
    <name type="synonym">Pyrophorus luminosus</name>
    <dbReference type="NCBI Taxonomy" id="2038154"/>
    <lineage>
        <taxon>Eukaryota</taxon>
        <taxon>Metazoa</taxon>
        <taxon>Ecdysozoa</taxon>
        <taxon>Arthropoda</taxon>
        <taxon>Hexapoda</taxon>
        <taxon>Insecta</taxon>
        <taxon>Pterygota</taxon>
        <taxon>Neoptera</taxon>
        <taxon>Endopterygota</taxon>
        <taxon>Coleoptera</taxon>
        <taxon>Polyphaga</taxon>
        <taxon>Elateriformia</taxon>
        <taxon>Elateroidea</taxon>
        <taxon>Elateridae</taxon>
        <taxon>Agrypninae</taxon>
        <taxon>Pyrophorini</taxon>
        <taxon>Ignelater</taxon>
    </lineage>
</organism>
<feature type="compositionally biased region" description="Basic and acidic residues" evidence="1">
    <location>
        <begin position="106"/>
        <end position="134"/>
    </location>
</feature>
<sequence length="288" mass="34192">MHEKITNIANEVKENNKPNIESRHFSIELDKNKIDLSRRKERNNSLPANVGSKRRMSSQDSLEMVDEVKKIKLSQEHRKLSERRDSKDTRSEEKVKNKHKNNIAKIIEEKMRQEKFNSVKEVTEDKRKDRDKDEKHKHKQKVEKQKSKEKNKEKDSPTSTKPPIKDLSLDKEFLARLELQSTEESEKLQKQRKEAKEKRKQESLEVEERKTEESRKSEEKKKEKRSSSERKSRDENPPQMKTEERKVVKKERTRKVTHSSDAATDSDEPKKQPHSIFDIVDDEPAYIS</sequence>
<accession>A0A8K0CJC4</accession>
<dbReference type="OrthoDB" id="6407164at2759"/>
<name>A0A8K0CJC4_IGNLU</name>
<feature type="non-terminal residue" evidence="2">
    <location>
        <position position="288"/>
    </location>
</feature>
<dbReference type="EMBL" id="VTPC01077221">
    <property type="protein sequence ID" value="KAF2888444.1"/>
    <property type="molecule type" value="Genomic_DNA"/>
</dbReference>
<gene>
    <name evidence="2" type="ORF">ILUMI_17729</name>
</gene>
<dbReference type="AlphaFoldDB" id="A0A8K0CJC4"/>
<feature type="compositionally biased region" description="Acidic residues" evidence="1">
    <location>
        <begin position="279"/>
        <end position="288"/>
    </location>
</feature>
<feature type="compositionally biased region" description="Basic and acidic residues" evidence="1">
    <location>
        <begin position="66"/>
        <end position="95"/>
    </location>
</feature>
<keyword evidence="3" id="KW-1185">Reference proteome</keyword>
<feature type="region of interest" description="Disordered" evidence="1">
    <location>
        <begin position="36"/>
        <end position="288"/>
    </location>
</feature>
<evidence type="ECO:0000313" key="3">
    <source>
        <dbReference type="Proteomes" id="UP000801492"/>
    </source>
</evidence>
<protein>
    <submittedName>
        <fullName evidence="2">Uncharacterized protein</fullName>
    </submittedName>
</protein>
<feature type="compositionally biased region" description="Basic and acidic residues" evidence="1">
    <location>
        <begin position="184"/>
        <end position="246"/>
    </location>
</feature>
<evidence type="ECO:0000256" key="1">
    <source>
        <dbReference type="SAM" id="MobiDB-lite"/>
    </source>
</evidence>
<comment type="caution">
    <text evidence="2">The sequence shown here is derived from an EMBL/GenBank/DDBJ whole genome shotgun (WGS) entry which is preliminary data.</text>
</comment>
<reference evidence="2" key="1">
    <citation type="submission" date="2019-08" db="EMBL/GenBank/DDBJ databases">
        <title>The genome of the North American firefly Photinus pyralis.</title>
        <authorList>
            <consortium name="Photinus pyralis genome working group"/>
            <person name="Fallon T.R."/>
            <person name="Sander Lower S.E."/>
            <person name="Weng J.-K."/>
        </authorList>
    </citation>
    <scope>NUCLEOTIDE SEQUENCE</scope>
    <source>
        <strain evidence="2">TRF0915ILg1</strain>
        <tissue evidence="2">Whole body</tissue>
    </source>
</reference>
<evidence type="ECO:0000313" key="2">
    <source>
        <dbReference type="EMBL" id="KAF2888444.1"/>
    </source>
</evidence>
<proteinExistence type="predicted"/>
<feature type="compositionally biased region" description="Basic and acidic residues" evidence="1">
    <location>
        <begin position="142"/>
        <end position="156"/>
    </location>
</feature>
<dbReference type="Proteomes" id="UP000801492">
    <property type="component" value="Unassembled WGS sequence"/>
</dbReference>
<feature type="compositionally biased region" description="Basic residues" evidence="1">
    <location>
        <begin position="247"/>
        <end position="257"/>
    </location>
</feature>
<feature type="region of interest" description="Disordered" evidence="1">
    <location>
        <begin position="1"/>
        <end position="24"/>
    </location>
</feature>